<evidence type="ECO:0000313" key="3">
    <source>
        <dbReference type="EMBL" id="MRX73869.1"/>
    </source>
</evidence>
<dbReference type="Pfam" id="PF12850">
    <property type="entry name" value="Metallophos_2"/>
    <property type="match status" value="1"/>
</dbReference>
<sequence length="243" mass="27306">MDRIAIISDIHGNIPALEAVLADINERGIQNIYCLGDLIGKGPEGEKAIRIVRDCCRVIVKGNWDDFITRETNSSVLQWHQQQLSPHSRKFLESLPFSKDVIMSGRKVRLYHASAESLYVRIQPWDSLEQKLAMFQPSELTGFLWEEPDIVGYGDVHQAFVQSFLGKTLFNSGSVGNPLDSSGASYAILEGNYNIAEVSAIGIQLIRVPYNIEKAIEIARKMDMPQCDEYIQELTTGKYRGLN</sequence>
<dbReference type="AlphaFoldDB" id="A0A7X2J217"/>
<comment type="similarity">
    <text evidence="1">Belongs to the metallophosphoesterase superfamily. YfcE family.</text>
</comment>
<dbReference type="InterPro" id="IPR050126">
    <property type="entry name" value="Ap4A_hydrolase"/>
</dbReference>
<dbReference type="InterPro" id="IPR024654">
    <property type="entry name" value="Calcineurin-like_PHP_lpxH"/>
</dbReference>
<evidence type="ECO:0000313" key="4">
    <source>
        <dbReference type="Proteomes" id="UP000448867"/>
    </source>
</evidence>
<dbReference type="PANTHER" id="PTHR42850:SF2">
    <property type="entry name" value="BLL5683 PROTEIN"/>
    <property type="match status" value="1"/>
</dbReference>
<dbReference type="PIRSF" id="PIRSF000883">
    <property type="entry name" value="Pesterase_MJ0912"/>
    <property type="match status" value="1"/>
</dbReference>
<protein>
    <submittedName>
        <fullName evidence="3">Metallophosphoesterase</fullName>
    </submittedName>
</protein>
<proteinExistence type="inferred from homology"/>
<accession>A0A7X2J217</accession>
<dbReference type="RefSeq" id="WP_154309325.1">
    <property type="nucleotide sequence ID" value="NZ_WKKI01000048.1"/>
</dbReference>
<reference evidence="3 4" key="1">
    <citation type="submission" date="2019-11" db="EMBL/GenBank/DDBJ databases">
        <title>Bacillus lacus genome.</title>
        <authorList>
            <person name="Allen C.J."/>
            <person name="Newman J.D."/>
        </authorList>
    </citation>
    <scope>NUCLEOTIDE SEQUENCE [LARGE SCALE GENOMIC DNA]</scope>
    <source>
        <strain evidence="3 4">KCTC 33946</strain>
    </source>
</reference>
<gene>
    <name evidence="3" type="ORF">GJU40_17135</name>
</gene>
<dbReference type="GO" id="GO:0005737">
    <property type="term" value="C:cytoplasm"/>
    <property type="evidence" value="ECO:0007669"/>
    <property type="project" value="TreeGrafter"/>
</dbReference>
<organism evidence="3 4">
    <name type="scientific">Metabacillus lacus</name>
    <dbReference type="NCBI Taxonomy" id="1983721"/>
    <lineage>
        <taxon>Bacteria</taxon>
        <taxon>Bacillati</taxon>
        <taxon>Bacillota</taxon>
        <taxon>Bacilli</taxon>
        <taxon>Bacillales</taxon>
        <taxon>Bacillaceae</taxon>
        <taxon>Metabacillus</taxon>
    </lineage>
</organism>
<evidence type="ECO:0000256" key="1">
    <source>
        <dbReference type="ARBA" id="ARBA00008950"/>
    </source>
</evidence>
<dbReference type="GO" id="GO:0016791">
    <property type="term" value="F:phosphatase activity"/>
    <property type="evidence" value="ECO:0007669"/>
    <property type="project" value="TreeGrafter"/>
</dbReference>
<dbReference type="InterPro" id="IPR011152">
    <property type="entry name" value="Pesterase_MJ0912"/>
</dbReference>
<dbReference type="OrthoDB" id="9813918at2"/>
<name>A0A7X2J217_9BACI</name>
<keyword evidence="4" id="KW-1185">Reference proteome</keyword>
<comment type="caution">
    <text evidence="3">The sequence shown here is derived from an EMBL/GenBank/DDBJ whole genome shotgun (WGS) entry which is preliminary data.</text>
</comment>
<dbReference type="EMBL" id="WKKI01000048">
    <property type="protein sequence ID" value="MRX73869.1"/>
    <property type="molecule type" value="Genomic_DNA"/>
</dbReference>
<feature type="domain" description="Calcineurin-like phosphoesterase" evidence="2">
    <location>
        <begin position="3"/>
        <end position="190"/>
    </location>
</feature>
<dbReference type="Proteomes" id="UP000448867">
    <property type="component" value="Unassembled WGS sequence"/>
</dbReference>
<dbReference type="SUPFAM" id="SSF56300">
    <property type="entry name" value="Metallo-dependent phosphatases"/>
    <property type="match status" value="1"/>
</dbReference>
<dbReference type="Gene3D" id="3.60.21.10">
    <property type="match status" value="1"/>
</dbReference>
<dbReference type="InterPro" id="IPR029052">
    <property type="entry name" value="Metallo-depent_PP-like"/>
</dbReference>
<dbReference type="PANTHER" id="PTHR42850">
    <property type="entry name" value="METALLOPHOSPHOESTERASE"/>
    <property type="match status" value="1"/>
</dbReference>
<evidence type="ECO:0000259" key="2">
    <source>
        <dbReference type="Pfam" id="PF12850"/>
    </source>
</evidence>